<feature type="transmembrane region" description="Helical" evidence="1">
    <location>
        <begin position="34"/>
        <end position="54"/>
    </location>
</feature>
<dbReference type="AlphaFoldDB" id="B4IP01"/>
<evidence type="ECO:0000313" key="3">
    <source>
        <dbReference type="Proteomes" id="UP000001292"/>
    </source>
</evidence>
<sequence length="79" mass="9075">DDICEEQAAASIEWAQDDRTQEDGDDFRTNGSHILLLCLLLAIVNVVFFGAHAHRDTDTQIRIRIQIQMHLHFWPTSKS</sequence>
<keyword evidence="3" id="KW-1185">Reference proteome</keyword>
<keyword evidence="1" id="KW-0472">Membrane</keyword>
<reference evidence="2 3" key="1">
    <citation type="journal article" date="2007" name="Nature">
        <title>Evolution of genes and genomes on the Drosophila phylogeny.</title>
        <authorList>
            <consortium name="Drosophila 12 Genomes Consortium"/>
            <person name="Clark A.G."/>
            <person name="Eisen M.B."/>
            <person name="Smith D.R."/>
            <person name="Bergman C.M."/>
            <person name="Oliver B."/>
            <person name="Markow T.A."/>
            <person name="Kaufman T.C."/>
            <person name="Kellis M."/>
            <person name="Gelbart W."/>
            <person name="Iyer V.N."/>
            <person name="Pollard D.A."/>
            <person name="Sackton T.B."/>
            <person name="Larracuente A.M."/>
            <person name="Singh N.D."/>
            <person name="Abad J.P."/>
            <person name="Abt D.N."/>
            <person name="Adryan B."/>
            <person name="Aguade M."/>
            <person name="Akashi H."/>
            <person name="Anderson W.W."/>
            <person name="Aquadro C.F."/>
            <person name="Ardell D.H."/>
            <person name="Arguello R."/>
            <person name="Artieri C.G."/>
            <person name="Barbash D.A."/>
            <person name="Barker D."/>
            <person name="Barsanti P."/>
            <person name="Batterham P."/>
            <person name="Batzoglou S."/>
            <person name="Begun D."/>
            <person name="Bhutkar A."/>
            <person name="Blanco E."/>
            <person name="Bosak S.A."/>
            <person name="Bradley R.K."/>
            <person name="Brand A.D."/>
            <person name="Brent M.R."/>
            <person name="Brooks A.N."/>
            <person name="Brown R.H."/>
            <person name="Butlin R.K."/>
            <person name="Caggese C."/>
            <person name="Calvi B.R."/>
            <person name="Bernardo de Carvalho A."/>
            <person name="Caspi A."/>
            <person name="Castrezana S."/>
            <person name="Celniker S.E."/>
            <person name="Chang J.L."/>
            <person name="Chapple C."/>
            <person name="Chatterji S."/>
            <person name="Chinwalla A."/>
            <person name="Civetta A."/>
            <person name="Clifton S.W."/>
            <person name="Comeron J.M."/>
            <person name="Costello J.C."/>
            <person name="Coyne J.A."/>
            <person name="Daub J."/>
            <person name="David R.G."/>
            <person name="Delcher A.L."/>
            <person name="Delehaunty K."/>
            <person name="Do C.B."/>
            <person name="Ebling H."/>
            <person name="Edwards K."/>
            <person name="Eickbush T."/>
            <person name="Evans J.D."/>
            <person name="Filipski A."/>
            <person name="Findeiss S."/>
            <person name="Freyhult E."/>
            <person name="Fulton L."/>
            <person name="Fulton R."/>
            <person name="Garcia A.C."/>
            <person name="Gardiner A."/>
            <person name="Garfield D.A."/>
            <person name="Garvin B.E."/>
            <person name="Gibson G."/>
            <person name="Gilbert D."/>
            <person name="Gnerre S."/>
            <person name="Godfrey J."/>
            <person name="Good R."/>
            <person name="Gotea V."/>
            <person name="Gravely B."/>
            <person name="Greenberg A.J."/>
            <person name="Griffiths-Jones S."/>
            <person name="Gross S."/>
            <person name="Guigo R."/>
            <person name="Gustafson E.A."/>
            <person name="Haerty W."/>
            <person name="Hahn M.W."/>
            <person name="Halligan D.L."/>
            <person name="Halpern A.L."/>
            <person name="Halter G.M."/>
            <person name="Han M.V."/>
            <person name="Heger A."/>
            <person name="Hillier L."/>
            <person name="Hinrichs A.S."/>
            <person name="Holmes I."/>
            <person name="Hoskins R.A."/>
            <person name="Hubisz M.J."/>
            <person name="Hultmark D."/>
            <person name="Huntley M.A."/>
            <person name="Jaffe D.B."/>
            <person name="Jagadeeshan S."/>
            <person name="Jeck W.R."/>
            <person name="Johnson J."/>
            <person name="Jones C.D."/>
            <person name="Jordan W.C."/>
            <person name="Karpen G.H."/>
            <person name="Kataoka E."/>
            <person name="Keightley P.D."/>
            <person name="Kheradpour P."/>
            <person name="Kirkness E.F."/>
            <person name="Koerich L.B."/>
            <person name="Kristiansen K."/>
            <person name="Kudrna D."/>
            <person name="Kulathinal R.J."/>
            <person name="Kumar S."/>
            <person name="Kwok R."/>
            <person name="Lander E."/>
            <person name="Langley C.H."/>
            <person name="Lapoint R."/>
            <person name="Lazzaro B.P."/>
            <person name="Lee S.J."/>
            <person name="Levesque L."/>
            <person name="Li R."/>
            <person name="Lin C.F."/>
            <person name="Lin M.F."/>
            <person name="Lindblad-Toh K."/>
            <person name="Llopart A."/>
            <person name="Long M."/>
            <person name="Low L."/>
            <person name="Lozovsky E."/>
            <person name="Lu J."/>
            <person name="Luo M."/>
            <person name="Machado C.A."/>
            <person name="Makalowski W."/>
            <person name="Marzo M."/>
            <person name="Matsuda M."/>
            <person name="Matzkin L."/>
            <person name="McAllister B."/>
            <person name="McBride C.S."/>
            <person name="McKernan B."/>
            <person name="McKernan K."/>
            <person name="Mendez-Lago M."/>
            <person name="Minx P."/>
            <person name="Mollenhauer M.U."/>
            <person name="Montooth K."/>
            <person name="Mount S.M."/>
            <person name="Mu X."/>
            <person name="Myers E."/>
            <person name="Negre B."/>
            <person name="Newfeld S."/>
            <person name="Nielsen R."/>
            <person name="Noor M.A."/>
            <person name="O'Grady P."/>
            <person name="Pachter L."/>
            <person name="Papaceit M."/>
            <person name="Parisi M.J."/>
            <person name="Parisi M."/>
            <person name="Parts L."/>
            <person name="Pedersen J.S."/>
            <person name="Pesole G."/>
            <person name="Phillippy A.M."/>
            <person name="Ponting C.P."/>
            <person name="Pop M."/>
            <person name="Porcelli D."/>
            <person name="Powell J.R."/>
            <person name="Prohaska S."/>
            <person name="Pruitt K."/>
            <person name="Puig M."/>
            <person name="Quesneville H."/>
            <person name="Ram K.R."/>
            <person name="Rand D."/>
            <person name="Rasmussen M.D."/>
            <person name="Reed L.K."/>
            <person name="Reenan R."/>
            <person name="Reily A."/>
            <person name="Remington K.A."/>
            <person name="Rieger T.T."/>
            <person name="Ritchie M.G."/>
            <person name="Robin C."/>
            <person name="Rogers Y.H."/>
            <person name="Rohde C."/>
            <person name="Rozas J."/>
            <person name="Rubenfield M.J."/>
            <person name="Ruiz A."/>
            <person name="Russo S."/>
            <person name="Salzberg S.L."/>
            <person name="Sanchez-Gracia A."/>
            <person name="Saranga D.J."/>
            <person name="Sato H."/>
            <person name="Schaeffer S.W."/>
            <person name="Schatz M.C."/>
            <person name="Schlenke T."/>
            <person name="Schwartz R."/>
            <person name="Segarra C."/>
            <person name="Singh R.S."/>
            <person name="Sirot L."/>
            <person name="Sirota M."/>
            <person name="Sisneros N.B."/>
            <person name="Smith C.D."/>
            <person name="Smith T.F."/>
            <person name="Spieth J."/>
            <person name="Stage D.E."/>
            <person name="Stark A."/>
            <person name="Stephan W."/>
            <person name="Strausberg R.L."/>
            <person name="Strempel S."/>
            <person name="Sturgill D."/>
            <person name="Sutton G."/>
            <person name="Sutton G.G."/>
            <person name="Tao W."/>
            <person name="Teichmann S."/>
            <person name="Tobari Y.N."/>
            <person name="Tomimura Y."/>
            <person name="Tsolas J.M."/>
            <person name="Valente V.L."/>
            <person name="Venter E."/>
            <person name="Venter J.C."/>
            <person name="Vicario S."/>
            <person name="Vieira F.G."/>
            <person name="Vilella A.J."/>
            <person name="Villasante A."/>
            <person name="Walenz B."/>
            <person name="Wang J."/>
            <person name="Wasserman M."/>
            <person name="Watts T."/>
            <person name="Wilson D."/>
            <person name="Wilson R.K."/>
            <person name="Wing R.A."/>
            <person name="Wolfner M.F."/>
            <person name="Wong A."/>
            <person name="Wong G.K."/>
            <person name="Wu C.I."/>
            <person name="Wu G."/>
            <person name="Yamamoto D."/>
            <person name="Yang H.P."/>
            <person name="Yang S.P."/>
            <person name="Yorke J.A."/>
            <person name="Yoshida K."/>
            <person name="Zdobnov E."/>
            <person name="Zhang P."/>
            <person name="Zhang Y."/>
            <person name="Zimin A.V."/>
            <person name="Baldwin J."/>
            <person name="Abdouelleil A."/>
            <person name="Abdulkadir J."/>
            <person name="Abebe A."/>
            <person name="Abera B."/>
            <person name="Abreu J."/>
            <person name="Acer S.C."/>
            <person name="Aftuck L."/>
            <person name="Alexander A."/>
            <person name="An P."/>
            <person name="Anderson E."/>
            <person name="Anderson S."/>
            <person name="Arachi H."/>
            <person name="Azer M."/>
            <person name="Bachantsang P."/>
            <person name="Barry A."/>
            <person name="Bayul T."/>
            <person name="Berlin A."/>
            <person name="Bessette D."/>
            <person name="Bloom T."/>
            <person name="Blye J."/>
            <person name="Boguslavskiy L."/>
            <person name="Bonnet C."/>
            <person name="Boukhgalter B."/>
            <person name="Bourzgui I."/>
            <person name="Brown A."/>
            <person name="Cahill P."/>
            <person name="Channer S."/>
            <person name="Cheshatsang Y."/>
            <person name="Chuda L."/>
            <person name="Citroen M."/>
            <person name="Collymore A."/>
            <person name="Cooke P."/>
            <person name="Costello M."/>
            <person name="D'Aco K."/>
            <person name="Daza R."/>
            <person name="De Haan G."/>
            <person name="DeGray S."/>
            <person name="DeMaso C."/>
            <person name="Dhargay N."/>
            <person name="Dooley K."/>
            <person name="Dooley E."/>
            <person name="Doricent M."/>
            <person name="Dorje P."/>
            <person name="Dorjee K."/>
            <person name="Dupes A."/>
            <person name="Elong R."/>
            <person name="Falk J."/>
            <person name="Farina A."/>
            <person name="Faro S."/>
            <person name="Ferguson D."/>
            <person name="Fisher S."/>
            <person name="Foley C.D."/>
            <person name="Franke A."/>
            <person name="Friedrich D."/>
            <person name="Gadbois L."/>
            <person name="Gearin G."/>
            <person name="Gearin C.R."/>
            <person name="Giannoukos G."/>
            <person name="Goode T."/>
            <person name="Graham J."/>
            <person name="Grandbois E."/>
            <person name="Grewal S."/>
            <person name="Gyaltsen K."/>
            <person name="Hafez N."/>
            <person name="Hagos B."/>
            <person name="Hall J."/>
            <person name="Henson C."/>
            <person name="Hollinger A."/>
            <person name="Honan T."/>
            <person name="Huard M.D."/>
            <person name="Hughes L."/>
            <person name="Hurhula B."/>
            <person name="Husby M.E."/>
            <person name="Kamat A."/>
            <person name="Kanga B."/>
            <person name="Kashin S."/>
            <person name="Khazanovich D."/>
            <person name="Kisner P."/>
            <person name="Lance K."/>
            <person name="Lara M."/>
            <person name="Lee W."/>
            <person name="Lennon N."/>
            <person name="Letendre F."/>
            <person name="LeVine R."/>
            <person name="Lipovsky A."/>
            <person name="Liu X."/>
            <person name="Liu J."/>
            <person name="Liu S."/>
            <person name="Lokyitsang T."/>
            <person name="Lokyitsang Y."/>
            <person name="Lubonja R."/>
            <person name="Lui A."/>
            <person name="MacDonald P."/>
            <person name="Magnisalis V."/>
            <person name="Maru K."/>
            <person name="Matthews C."/>
            <person name="McCusker W."/>
            <person name="McDonough S."/>
            <person name="Mehta T."/>
            <person name="Meldrim J."/>
            <person name="Meneus L."/>
            <person name="Mihai O."/>
            <person name="Mihalev A."/>
            <person name="Mihova T."/>
            <person name="Mittelman R."/>
            <person name="Mlenga V."/>
            <person name="Montmayeur A."/>
            <person name="Mulrain L."/>
            <person name="Navidi A."/>
            <person name="Naylor J."/>
            <person name="Negash T."/>
            <person name="Nguyen T."/>
            <person name="Nguyen N."/>
            <person name="Nicol R."/>
            <person name="Norbu C."/>
            <person name="Norbu N."/>
            <person name="Novod N."/>
            <person name="O'Neill B."/>
            <person name="Osman S."/>
            <person name="Markiewicz E."/>
            <person name="Oyono O.L."/>
            <person name="Patti C."/>
            <person name="Phunkhang P."/>
            <person name="Pierre F."/>
            <person name="Priest M."/>
            <person name="Raghuraman S."/>
            <person name="Rege F."/>
            <person name="Reyes R."/>
            <person name="Rise C."/>
            <person name="Rogov P."/>
            <person name="Ross K."/>
            <person name="Ryan E."/>
            <person name="Settipalli S."/>
            <person name="Shea T."/>
            <person name="Sherpa N."/>
            <person name="Shi L."/>
            <person name="Shih D."/>
            <person name="Sparrow T."/>
            <person name="Spaulding J."/>
            <person name="Stalker J."/>
            <person name="Stange-Thomann N."/>
            <person name="Stavropoulos S."/>
            <person name="Stone C."/>
            <person name="Strader C."/>
            <person name="Tesfaye S."/>
            <person name="Thomson T."/>
            <person name="Thoulutsang Y."/>
            <person name="Thoulutsang D."/>
            <person name="Topham K."/>
            <person name="Topping I."/>
            <person name="Tsamla T."/>
            <person name="Vassiliev H."/>
            <person name="Vo A."/>
            <person name="Wangchuk T."/>
            <person name="Wangdi T."/>
            <person name="Weiand M."/>
            <person name="Wilkinson J."/>
            <person name="Wilson A."/>
            <person name="Yadav S."/>
            <person name="Young G."/>
            <person name="Yu Q."/>
            <person name="Zembek L."/>
            <person name="Zhong D."/>
            <person name="Zimmer A."/>
            <person name="Zwirko Z."/>
            <person name="Jaffe D.B."/>
            <person name="Alvarez P."/>
            <person name="Brockman W."/>
            <person name="Butler J."/>
            <person name="Chin C."/>
            <person name="Gnerre S."/>
            <person name="Grabherr M."/>
            <person name="Kleber M."/>
            <person name="Mauceli E."/>
            <person name="MacCallum I."/>
        </authorList>
    </citation>
    <scope>NUCLEOTIDE SEQUENCE [LARGE SCALE GENOMIC DNA]</scope>
    <source>
        <strain evidence="3">Rob3c / Tucson 14021-0248.25</strain>
    </source>
</reference>
<feature type="non-terminal residue" evidence="2">
    <location>
        <position position="1"/>
    </location>
</feature>
<keyword evidence="1" id="KW-0812">Transmembrane</keyword>
<gene>
    <name evidence="2" type="primary">Dsec\GM23416</name>
    <name evidence="2" type="ORF">Dsec_GM23416</name>
</gene>
<accession>B4IP01</accession>
<protein>
    <submittedName>
        <fullName evidence="2">GM23416</fullName>
    </submittedName>
</protein>
<dbReference type="Proteomes" id="UP000001292">
    <property type="component" value="Unassembled WGS sequence"/>
</dbReference>
<evidence type="ECO:0000313" key="2">
    <source>
        <dbReference type="EMBL" id="EDW48892.1"/>
    </source>
</evidence>
<dbReference type="HOGENOM" id="CLU_2612831_0_0_1"/>
<keyword evidence="1" id="KW-1133">Transmembrane helix</keyword>
<organism evidence="3">
    <name type="scientific">Drosophila sechellia</name>
    <name type="common">Fruit fly</name>
    <dbReference type="NCBI Taxonomy" id="7238"/>
    <lineage>
        <taxon>Eukaryota</taxon>
        <taxon>Metazoa</taxon>
        <taxon>Ecdysozoa</taxon>
        <taxon>Arthropoda</taxon>
        <taxon>Hexapoda</taxon>
        <taxon>Insecta</taxon>
        <taxon>Pterygota</taxon>
        <taxon>Neoptera</taxon>
        <taxon>Endopterygota</taxon>
        <taxon>Diptera</taxon>
        <taxon>Brachycera</taxon>
        <taxon>Muscomorpha</taxon>
        <taxon>Ephydroidea</taxon>
        <taxon>Drosophilidae</taxon>
        <taxon>Drosophila</taxon>
        <taxon>Sophophora</taxon>
    </lineage>
</organism>
<name>B4IP01_DROSE</name>
<evidence type="ECO:0000256" key="1">
    <source>
        <dbReference type="SAM" id="Phobius"/>
    </source>
</evidence>
<dbReference type="EMBL" id="CH677389">
    <property type="protein sequence ID" value="EDW48892.1"/>
    <property type="molecule type" value="Genomic_DNA"/>
</dbReference>
<proteinExistence type="predicted"/>